<name>A0A7J4CZU0_9ARCH</name>
<dbReference type="InterPro" id="IPR036371">
    <property type="entry name" value="TPK_B1-bd_sf"/>
</dbReference>
<evidence type="ECO:0000256" key="4">
    <source>
        <dbReference type="ARBA" id="ARBA00022840"/>
    </source>
</evidence>
<dbReference type="InterPro" id="IPR007371">
    <property type="entry name" value="TPK_catalytic"/>
</dbReference>
<evidence type="ECO:0000256" key="3">
    <source>
        <dbReference type="ARBA" id="ARBA00022777"/>
    </source>
</evidence>
<dbReference type="CDD" id="cd07995">
    <property type="entry name" value="TPK"/>
    <property type="match status" value="1"/>
</dbReference>
<dbReference type="Gene3D" id="3.40.50.10240">
    <property type="entry name" value="Thiamin pyrophosphokinase, catalytic domain"/>
    <property type="match status" value="1"/>
</dbReference>
<sequence>MKMDSALVVGNRPLSSKVIELAKNTLVVAADAGADRLLKFNIVPDWIIGDLDSVSKKTITKLEEWTITNKDIQKTDLEKAVEYAFEKGVKEVAIVGWDGGRIDHTLAALGLAFDPRIKLIDDEFTVYCVNGEKTIEGEESTLFSLIAMPEARVSVTGARWNLQHEKLNMGGRGIHNEIGPSGEVTIECHSGNLLLIEGDFVLSHD</sequence>
<dbReference type="GO" id="GO:0005524">
    <property type="term" value="F:ATP binding"/>
    <property type="evidence" value="ECO:0007669"/>
    <property type="project" value="UniProtKB-KW"/>
</dbReference>
<dbReference type="SUPFAM" id="SSF63862">
    <property type="entry name" value="Thiamin pyrophosphokinase, substrate-binding domain"/>
    <property type="match status" value="1"/>
</dbReference>
<proteinExistence type="predicted"/>
<dbReference type="EMBL" id="DTTC01000004">
    <property type="protein sequence ID" value="HIA97567.1"/>
    <property type="molecule type" value="Genomic_DNA"/>
</dbReference>
<evidence type="ECO:0000256" key="1">
    <source>
        <dbReference type="ARBA" id="ARBA00022679"/>
    </source>
</evidence>
<dbReference type="AlphaFoldDB" id="A0A7J4CZU0"/>
<dbReference type="InterPro" id="IPR006282">
    <property type="entry name" value="Thi_PPkinase"/>
</dbReference>
<comment type="caution">
    <text evidence="6">The sequence shown here is derived from an EMBL/GenBank/DDBJ whole genome shotgun (WGS) entry which is preliminary data.</text>
</comment>
<dbReference type="Pfam" id="PF04265">
    <property type="entry name" value="TPK_B1_binding"/>
    <property type="match status" value="1"/>
</dbReference>
<keyword evidence="3 6" id="KW-0418">Kinase</keyword>
<dbReference type="PANTHER" id="PTHR41299:SF1">
    <property type="entry name" value="THIAMINE PYROPHOSPHOKINASE"/>
    <property type="match status" value="1"/>
</dbReference>
<keyword evidence="1 6" id="KW-0808">Transferase</keyword>
<feature type="domain" description="Thiamin pyrophosphokinase thiamin-binding" evidence="5">
    <location>
        <begin position="131"/>
        <end position="194"/>
    </location>
</feature>
<dbReference type="Pfam" id="PF04263">
    <property type="entry name" value="TPK_catalytic"/>
    <property type="match status" value="1"/>
</dbReference>
<dbReference type="GO" id="GO:0004788">
    <property type="term" value="F:thiamine diphosphokinase activity"/>
    <property type="evidence" value="ECO:0007669"/>
    <property type="project" value="UniProtKB-EC"/>
</dbReference>
<dbReference type="Proteomes" id="UP000589132">
    <property type="component" value="Unassembled WGS sequence"/>
</dbReference>
<evidence type="ECO:0000256" key="2">
    <source>
        <dbReference type="ARBA" id="ARBA00022741"/>
    </source>
</evidence>
<dbReference type="SUPFAM" id="SSF63999">
    <property type="entry name" value="Thiamin pyrophosphokinase, catalytic domain"/>
    <property type="match status" value="1"/>
</dbReference>
<dbReference type="SMART" id="SM00983">
    <property type="entry name" value="TPK_B1_binding"/>
    <property type="match status" value="1"/>
</dbReference>
<organism evidence="6 7">
    <name type="scientific">Marine Group III euryarchaeote</name>
    <dbReference type="NCBI Taxonomy" id="2173149"/>
    <lineage>
        <taxon>Archaea</taxon>
        <taxon>Methanobacteriati</taxon>
        <taxon>Thermoplasmatota</taxon>
        <taxon>Thermoplasmata</taxon>
        <taxon>Candidatus Thermoprofundales</taxon>
    </lineage>
</organism>
<dbReference type="InterPro" id="IPR053149">
    <property type="entry name" value="TPK"/>
</dbReference>
<dbReference type="GO" id="GO:0009229">
    <property type="term" value="P:thiamine diphosphate biosynthetic process"/>
    <property type="evidence" value="ECO:0007669"/>
    <property type="project" value="InterPro"/>
</dbReference>
<keyword evidence="2" id="KW-0547">Nucleotide-binding</keyword>
<keyword evidence="4" id="KW-0067">ATP-binding</keyword>
<dbReference type="GO" id="GO:0006772">
    <property type="term" value="P:thiamine metabolic process"/>
    <property type="evidence" value="ECO:0007669"/>
    <property type="project" value="InterPro"/>
</dbReference>
<protein>
    <submittedName>
        <fullName evidence="6">Thiamine diphosphokinase</fullName>
        <ecNumber evidence="6">2.7.6.2</ecNumber>
    </submittedName>
</protein>
<evidence type="ECO:0000313" key="7">
    <source>
        <dbReference type="Proteomes" id="UP000589132"/>
    </source>
</evidence>
<reference evidence="7" key="1">
    <citation type="journal article" date="2019" name="bioRxiv">
        <title>Genome diversification in globally distributed novel marine Proteobacteria is linked to environmental adaptation.</title>
        <authorList>
            <person name="Zhou Z."/>
            <person name="Tran P.Q."/>
            <person name="Kieft K."/>
            <person name="Anantharaman K."/>
        </authorList>
    </citation>
    <scope>NUCLEOTIDE SEQUENCE [LARGE SCALE GENOMIC DNA]</scope>
</reference>
<gene>
    <name evidence="6" type="ORF">EYO15_00070</name>
</gene>
<dbReference type="GO" id="GO:0030975">
    <property type="term" value="F:thiamine binding"/>
    <property type="evidence" value="ECO:0007669"/>
    <property type="project" value="InterPro"/>
</dbReference>
<dbReference type="InterPro" id="IPR007373">
    <property type="entry name" value="Thiamin_PyroPKinase_B1-bd"/>
</dbReference>
<evidence type="ECO:0000259" key="5">
    <source>
        <dbReference type="SMART" id="SM00983"/>
    </source>
</evidence>
<dbReference type="EC" id="2.7.6.2" evidence="6"/>
<dbReference type="PANTHER" id="PTHR41299">
    <property type="entry name" value="THIAMINE PYROPHOSPHOKINASE"/>
    <property type="match status" value="1"/>
</dbReference>
<evidence type="ECO:0000313" key="6">
    <source>
        <dbReference type="EMBL" id="HIA97567.1"/>
    </source>
</evidence>
<dbReference type="NCBIfam" id="TIGR01378">
    <property type="entry name" value="thi_PPkinase"/>
    <property type="match status" value="1"/>
</dbReference>
<dbReference type="InterPro" id="IPR036759">
    <property type="entry name" value="TPK_catalytic_sf"/>
</dbReference>
<dbReference type="GO" id="GO:0016301">
    <property type="term" value="F:kinase activity"/>
    <property type="evidence" value="ECO:0007669"/>
    <property type="project" value="UniProtKB-KW"/>
</dbReference>
<accession>A0A7J4CZU0</accession>